<dbReference type="PANTHER" id="PTHR13340">
    <property type="entry name" value="GATA ZINC FINGER DOMAIN-CONTAINING"/>
    <property type="match status" value="1"/>
</dbReference>
<dbReference type="InterPro" id="IPR000679">
    <property type="entry name" value="Znf_GATA"/>
</dbReference>
<dbReference type="Gene3D" id="3.30.50.10">
    <property type="entry name" value="Erythroid Transcription Factor GATA-1, subunit A"/>
    <property type="match status" value="1"/>
</dbReference>
<dbReference type="GO" id="GO:0043565">
    <property type="term" value="F:sequence-specific DNA binding"/>
    <property type="evidence" value="ECO:0007669"/>
    <property type="project" value="InterPro"/>
</dbReference>
<evidence type="ECO:0000313" key="12">
    <source>
        <dbReference type="EMBL" id="CAH1641915.1"/>
    </source>
</evidence>
<keyword evidence="7" id="KW-0804">Transcription</keyword>
<keyword evidence="6" id="KW-0805">Transcription regulation</keyword>
<name>A0A9P0N6T4_SPOLI</name>
<dbReference type="InterPro" id="IPR013088">
    <property type="entry name" value="Znf_NHR/GATA"/>
</dbReference>
<dbReference type="GO" id="GO:0006325">
    <property type="term" value="P:chromatin organization"/>
    <property type="evidence" value="ECO:0007669"/>
    <property type="project" value="TreeGrafter"/>
</dbReference>
<evidence type="ECO:0000256" key="5">
    <source>
        <dbReference type="ARBA" id="ARBA00022833"/>
    </source>
</evidence>
<dbReference type="GO" id="GO:0005634">
    <property type="term" value="C:nucleus"/>
    <property type="evidence" value="ECO:0007669"/>
    <property type="project" value="UniProtKB-SubCell"/>
</dbReference>
<keyword evidence="5" id="KW-0862">Zinc</keyword>
<evidence type="ECO:0000256" key="2">
    <source>
        <dbReference type="ARBA" id="ARBA00014943"/>
    </source>
</evidence>
<keyword evidence="13" id="KW-1185">Reference proteome</keyword>
<organism evidence="12 13">
    <name type="scientific">Spodoptera littoralis</name>
    <name type="common">Egyptian cotton leafworm</name>
    <dbReference type="NCBI Taxonomy" id="7109"/>
    <lineage>
        <taxon>Eukaryota</taxon>
        <taxon>Metazoa</taxon>
        <taxon>Ecdysozoa</taxon>
        <taxon>Arthropoda</taxon>
        <taxon>Hexapoda</taxon>
        <taxon>Insecta</taxon>
        <taxon>Pterygota</taxon>
        <taxon>Neoptera</taxon>
        <taxon>Endopterygota</taxon>
        <taxon>Lepidoptera</taxon>
        <taxon>Glossata</taxon>
        <taxon>Ditrysia</taxon>
        <taxon>Noctuoidea</taxon>
        <taxon>Noctuidae</taxon>
        <taxon>Amphipyrinae</taxon>
        <taxon>Spodoptera</taxon>
    </lineage>
</organism>
<keyword evidence="3" id="KW-0479">Metal-binding</keyword>
<dbReference type="EMBL" id="LR824555">
    <property type="protein sequence ID" value="CAH1641915.1"/>
    <property type="molecule type" value="Genomic_DNA"/>
</dbReference>
<evidence type="ECO:0000256" key="10">
    <source>
        <dbReference type="SAM" id="MobiDB-lite"/>
    </source>
</evidence>
<feature type="region of interest" description="Disordered" evidence="10">
    <location>
        <begin position="31"/>
        <end position="121"/>
    </location>
</feature>
<evidence type="ECO:0000256" key="1">
    <source>
        <dbReference type="ARBA" id="ARBA00004123"/>
    </source>
</evidence>
<gene>
    <name evidence="12" type="ORF">SPLIT_LOCUS7271</name>
</gene>
<keyword evidence="4 9" id="KW-0863">Zinc-finger</keyword>
<feature type="compositionally biased region" description="Basic residues" evidence="10">
    <location>
        <begin position="79"/>
        <end position="91"/>
    </location>
</feature>
<feature type="compositionally biased region" description="Low complexity" evidence="10">
    <location>
        <begin position="92"/>
        <end position="105"/>
    </location>
</feature>
<dbReference type="PROSITE" id="PS50114">
    <property type="entry name" value="GATA_ZN_FINGER_2"/>
    <property type="match status" value="1"/>
</dbReference>
<sequence length="306" mass="33848">MPKPTCVQCSSNDSLLWRSAENGQICNECHLSNTASKEGKPESSIVPDSDEKKDDKDDADSKNGKSEGETTPAKATGKGTRKSTRSTRYKAKTPAPTPSSKTPAARGRGRRSIFKRQPLKAPTATPTVVTSDSIFYKGNYMQVGDIVSMTDVEGGIYYAQIRGFMTDQYCEKSAVVTWLLPTKASPPPEQCFDPATYIIGPEEDLPRKLDVMEFVMHAPSDYYKANTCPYPLIDTEVNNYSGCTGVPRRVHEHSTGTDEEYVNGQLKNKYGDAFIRGNNVLTSAHRRDGYSTESVRSMLWKIGLRM</sequence>
<evidence type="ECO:0000256" key="9">
    <source>
        <dbReference type="PROSITE-ProRule" id="PRU00094"/>
    </source>
</evidence>
<dbReference type="AlphaFoldDB" id="A0A9P0N6T4"/>
<evidence type="ECO:0000259" key="11">
    <source>
        <dbReference type="PROSITE" id="PS50114"/>
    </source>
</evidence>
<proteinExistence type="predicted"/>
<dbReference type="PANTHER" id="PTHR13340:SF2">
    <property type="entry name" value="GATA ZINC FINGER DOMAIN-CONTAINING PROTEIN 1"/>
    <property type="match status" value="1"/>
</dbReference>
<evidence type="ECO:0000256" key="7">
    <source>
        <dbReference type="ARBA" id="ARBA00023163"/>
    </source>
</evidence>
<evidence type="ECO:0000313" key="13">
    <source>
        <dbReference type="Proteomes" id="UP001153321"/>
    </source>
</evidence>
<dbReference type="Proteomes" id="UP001153321">
    <property type="component" value="Chromosome 24"/>
</dbReference>
<comment type="subcellular location">
    <subcellularLocation>
        <location evidence="1">Nucleus</location>
    </subcellularLocation>
</comment>
<keyword evidence="8" id="KW-0539">Nucleus</keyword>
<feature type="compositionally biased region" description="Basic residues" evidence="10">
    <location>
        <begin position="107"/>
        <end position="118"/>
    </location>
</feature>
<evidence type="ECO:0000256" key="4">
    <source>
        <dbReference type="ARBA" id="ARBA00022771"/>
    </source>
</evidence>
<dbReference type="GO" id="GO:0008270">
    <property type="term" value="F:zinc ion binding"/>
    <property type="evidence" value="ECO:0007669"/>
    <property type="project" value="UniProtKB-KW"/>
</dbReference>
<protein>
    <recommendedName>
        <fullName evidence="2">GATA zinc finger domain-containing protein 1</fullName>
    </recommendedName>
</protein>
<accession>A0A9P0N6T4</accession>
<dbReference type="GO" id="GO:0006355">
    <property type="term" value="P:regulation of DNA-templated transcription"/>
    <property type="evidence" value="ECO:0007669"/>
    <property type="project" value="InterPro"/>
</dbReference>
<reference evidence="12" key="1">
    <citation type="submission" date="2022-02" db="EMBL/GenBank/DDBJ databases">
        <authorList>
            <person name="King R."/>
        </authorList>
    </citation>
    <scope>NUCLEOTIDE SEQUENCE</scope>
</reference>
<evidence type="ECO:0000256" key="3">
    <source>
        <dbReference type="ARBA" id="ARBA00022723"/>
    </source>
</evidence>
<evidence type="ECO:0000256" key="8">
    <source>
        <dbReference type="ARBA" id="ARBA00023242"/>
    </source>
</evidence>
<evidence type="ECO:0000256" key="6">
    <source>
        <dbReference type="ARBA" id="ARBA00023015"/>
    </source>
</evidence>
<dbReference type="InterPro" id="IPR039050">
    <property type="entry name" value="GATAD1"/>
</dbReference>
<feature type="domain" description="GATA-type" evidence="11">
    <location>
        <begin position="1"/>
        <end position="41"/>
    </location>
</feature>
<feature type="compositionally biased region" description="Basic and acidic residues" evidence="10">
    <location>
        <begin position="49"/>
        <end position="68"/>
    </location>
</feature>